<dbReference type="AlphaFoldDB" id="A0A5C3QKB5"/>
<evidence type="ECO:0000313" key="13">
    <source>
        <dbReference type="Proteomes" id="UP000305067"/>
    </source>
</evidence>
<accession>A0A5C3QKB5</accession>
<name>A0A5C3QKB5_9AGAR</name>
<dbReference type="InterPro" id="IPR018957">
    <property type="entry name" value="Znf_C3HC4_RING-type"/>
</dbReference>
<feature type="compositionally biased region" description="Basic and acidic residues" evidence="10">
    <location>
        <begin position="56"/>
        <end position="67"/>
    </location>
</feature>
<evidence type="ECO:0000313" key="12">
    <source>
        <dbReference type="EMBL" id="TFL01808.1"/>
    </source>
</evidence>
<dbReference type="InterPro" id="IPR001841">
    <property type="entry name" value="Znf_RING"/>
</dbReference>
<evidence type="ECO:0000256" key="10">
    <source>
        <dbReference type="SAM" id="MobiDB-lite"/>
    </source>
</evidence>
<dbReference type="EMBL" id="ML178824">
    <property type="protein sequence ID" value="TFL01808.1"/>
    <property type="molecule type" value="Genomic_DNA"/>
</dbReference>
<feature type="region of interest" description="Disordered" evidence="10">
    <location>
        <begin position="1"/>
        <end position="74"/>
    </location>
</feature>
<keyword evidence="2" id="KW-0808">Transferase</keyword>
<keyword evidence="7" id="KW-0539">Nucleus</keyword>
<keyword evidence="3" id="KW-0479">Metal-binding</keyword>
<dbReference type="InterPro" id="IPR040909">
    <property type="entry name" value="CHFR_Znf-CRD"/>
</dbReference>
<dbReference type="Gene3D" id="3.30.40.10">
    <property type="entry name" value="Zinc/RING finger domain, C3HC4 (zinc finger)"/>
    <property type="match status" value="1"/>
</dbReference>
<reference evidence="12 13" key="1">
    <citation type="journal article" date="2019" name="Nat. Ecol. Evol.">
        <title>Megaphylogeny resolves global patterns of mushroom evolution.</title>
        <authorList>
            <person name="Varga T."/>
            <person name="Krizsan K."/>
            <person name="Foldi C."/>
            <person name="Dima B."/>
            <person name="Sanchez-Garcia M."/>
            <person name="Sanchez-Ramirez S."/>
            <person name="Szollosi G.J."/>
            <person name="Szarkandi J.G."/>
            <person name="Papp V."/>
            <person name="Albert L."/>
            <person name="Andreopoulos W."/>
            <person name="Angelini C."/>
            <person name="Antonin V."/>
            <person name="Barry K.W."/>
            <person name="Bougher N.L."/>
            <person name="Buchanan P."/>
            <person name="Buyck B."/>
            <person name="Bense V."/>
            <person name="Catcheside P."/>
            <person name="Chovatia M."/>
            <person name="Cooper J."/>
            <person name="Damon W."/>
            <person name="Desjardin D."/>
            <person name="Finy P."/>
            <person name="Geml J."/>
            <person name="Haridas S."/>
            <person name="Hughes K."/>
            <person name="Justo A."/>
            <person name="Karasinski D."/>
            <person name="Kautmanova I."/>
            <person name="Kiss B."/>
            <person name="Kocsube S."/>
            <person name="Kotiranta H."/>
            <person name="LaButti K.M."/>
            <person name="Lechner B.E."/>
            <person name="Liimatainen K."/>
            <person name="Lipzen A."/>
            <person name="Lukacs Z."/>
            <person name="Mihaltcheva S."/>
            <person name="Morgado L.N."/>
            <person name="Niskanen T."/>
            <person name="Noordeloos M.E."/>
            <person name="Ohm R.A."/>
            <person name="Ortiz-Santana B."/>
            <person name="Ovrebo C."/>
            <person name="Racz N."/>
            <person name="Riley R."/>
            <person name="Savchenko A."/>
            <person name="Shiryaev A."/>
            <person name="Soop K."/>
            <person name="Spirin V."/>
            <person name="Szebenyi C."/>
            <person name="Tomsovsky M."/>
            <person name="Tulloss R.E."/>
            <person name="Uehling J."/>
            <person name="Grigoriev I.V."/>
            <person name="Vagvolgyi C."/>
            <person name="Papp T."/>
            <person name="Martin F.M."/>
            <person name="Miettinen O."/>
            <person name="Hibbett D.S."/>
            <person name="Nagy L.G."/>
        </authorList>
    </citation>
    <scope>NUCLEOTIDE SEQUENCE [LARGE SCALE GENOMIC DNA]</scope>
    <source>
        <strain evidence="12 13">CBS 309.79</strain>
    </source>
</reference>
<feature type="compositionally biased region" description="Polar residues" evidence="10">
    <location>
        <begin position="1"/>
        <end position="33"/>
    </location>
</feature>
<dbReference type="GO" id="GO:0004842">
    <property type="term" value="F:ubiquitin-protein transferase activity"/>
    <property type="evidence" value="ECO:0007669"/>
    <property type="project" value="TreeGrafter"/>
</dbReference>
<dbReference type="OrthoDB" id="1305878at2759"/>
<feature type="compositionally biased region" description="Basic and acidic residues" evidence="10">
    <location>
        <begin position="457"/>
        <end position="478"/>
    </location>
</feature>
<dbReference type="PANTHER" id="PTHR16079">
    <property type="entry name" value="UBIQUITIN LIGASE PROTEIN CHFR"/>
    <property type="match status" value="1"/>
</dbReference>
<comment type="subcellular location">
    <subcellularLocation>
        <location evidence="1">Nucleus</location>
    </subcellularLocation>
</comment>
<proteinExistence type="predicted"/>
<evidence type="ECO:0000256" key="7">
    <source>
        <dbReference type="ARBA" id="ARBA00023242"/>
    </source>
</evidence>
<protein>
    <recommendedName>
        <fullName evidence="11">RING-type domain-containing protein</fullName>
    </recommendedName>
</protein>
<evidence type="ECO:0000256" key="6">
    <source>
        <dbReference type="ARBA" id="ARBA00022833"/>
    </source>
</evidence>
<dbReference type="PANTHER" id="PTHR16079:SF4">
    <property type="entry name" value="E3 UBIQUITIN-PROTEIN LIGASE CHFR"/>
    <property type="match status" value="1"/>
</dbReference>
<feature type="domain" description="RING-type" evidence="11">
    <location>
        <begin position="94"/>
        <end position="134"/>
    </location>
</feature>
<keyword evidence="13" id="KW-1185">Reference proteome</keyword>
<dbReference type="SUPFAM" id="SSF57850">
    <property type="entry name" value="RING/U-box"/>
    <property type="match status" value="1"/>
</dbReference>
<keyword evidence="5" id="KW-0833">Ubl conjugation pathway</keyword>
<gene>
    <name evidence="12" type="ORF">BDV98DRAFT_567560</name>
</gene>
<dbReference type="Proteomes" id="UP000305067">
    <property type="component" value="Unassembled WGS sequence"/>
</dbReference>
<feature type="region of interest" description="Disordered" evidence="10">
    <location>
        <begin position="440"/>
        <end position="515"/>
    </location>
</feature>
<evidence type="ECO:0000256" key="1">
    <source>
        <dbReference type="ARBA" id="ARBA00004123"/>
    </source>
</evidence>
<dbReference type="InterPro" id="IPR013083">
    <property type="entry name" value="Znf_RING/FYVE/PHD"/>
</dbReference>
<sequence length="515" mass="56710">MSQSTVYLQPSHQNAPPAESSQDPRQSTIWLQTQRKRSASPSFEGMQPDGSRKRHREDTEANTDHESALPPLASTSASVVPIDLESELAQELECPCCSALVYRPVVVSPCQHFFCGSCCSLWIQNGGTNCPACRGASTVVAPSRPLQIIIDTLLRVNPSRGRTERERQQADLIYSGTIMRFPSPREASPPLDIDISHEYIRPCSHCAPGNVYGWNCPQPVPDPSLDLANAWRVESGLPPGHLRCGHCENLLAVRAPVTSRCDFCQVSFCGLTAQARCCALPIERQEPHSLTDLTDLVQSTEIYDCFEGNSYEVDILLEYLSSRDIKPRRILADIVEVYRSTPEGFRPLINNGVFTDIWSVEPTPDPNPNAPRRLCCRMCAAEILLSGLRGWWTTERTRGSVRPEVLARKDCPSGASCHEQTNLAHAKDFNHILAALAAPLTSPEPQPGSQVQPPLNAERKHDEERTAAPDGGPRDHHGANGAPQHDLALPFAQLSTTGATQPRFHPALGERKEEH</sequence>
<keyword evidence="4 9" id="KW-0863">Zinc-finger</keyword>
<dbReference type="GO" id="GO:0006511">
    <property type="term" value="P:ubiquitin-dependent protein catabolic process"/>
    <property type="evidence" value="ECO:0007669"/>
    <property type="project" value="TreeGrafter"/>
</dbReference>
<dbReference type="Pfam" id="PF00097">
    <property type="entry name" value="zf-C3HC4"/>
    <property type="match status" value="1"/>
</dbReference>
<dbReference type="STRING" id="1884261.A0A5C3QKB5"/>
<dbReference type="Pfam" id="PF17979">
    <property type="entry name" value="zf-CRD"/>
    <property type="match status" value="1"/>
</dbReference>
<evidence type="ECO:0000256" key="2">
    <source>
        <dbReference type="ARBA" id="ARBA00022679"/>
    </source>
</evidence>
<dbReference type="InterPro" id="IPR052256">
    <property type="entry name" value="E3_ubiquitin-ligase_CHFR"/>
</dbReference>
<keyword evidence="8" id="KW-0131">Cell cycle</keyword>
<evidence type="ECO:0000256" key="8">
    <source>
        <dbReference type="ARBA" id="ARBA00023306"/>
    </source>
</evidence>
<organism evidence="12 13">
    <name type="scientific">Pterulicium gracile</name>
    <dbReference type="NCBI Taxonomy" id="1884261"/>
    <lineage>
        <taxon>Eukaryota</taxon>
        <taxon>Fungi</taxon>
        <taxon>Dikarya</taxon>
        <taxon>Basidiomycota</taxon>
        <taxon>Agaricomycotina</taxon>
        <taxon>Agaricomycetes</taxon>
        <taxon>Agaricomycetidae</taxon>
        <taxon>Agaricales</taxon>
        <taxon>Pleurotineae</taxon>
        <taxon>Pterulaceae</taxon>
        <taxon>Pterulicium</taxon>
    </lineage>
</organism>
<dbReference type="GO" id="GO:0016567">
    <property type="term" value="P:protein ubiquitination"/>
    <property type="evidence" value="ECO:0007669"/>
    <property type="project" value="TreeGrafter"/>
</dbReference>
<evidence type="ECO:0000256" key="3">
    <source>
        <dbReference type="ARBA" id="ARBA00022723"/>
    </source>
</evidence>
<dbReference type="GO" id="GO:0008270">
    <property type="term" value="F:zinc ion binding"/>
    <property type="evidence" value="ECO:0007669"/>
    <property type="project" value="UniProtKB-KW"/>
</dbReference>
<keyword evidence="6" id="KW-0862">Zinc</keyword>
<evidence type="ECO:0000256" key="4">
    <source>
        <dbReference type="ARBA" id="ARBA00022771"/>
    </source>
</evidence>
<evidence type="ECO:0000259" key="11">
    <source>
        <dbReference type="PROSITE" id="PS50089"/>
    </source>
</evidence>
<evidence type="ECO:0000256" key="9">
    <source>
        <dbReference type="PROSITE-ProRule" id="PRU00175"/>
    </source>
</evidence>
<evidence type="ECO:0000256" key="5">
    <source>
        <dbReference type="ARBA" id="ARBA00022786"/>
    </source>
</evidence>
<dbReference type="GO" id="GO:0005634">
    <property type="term" value="C:nucleus"/>
    <property type="evidence" value="ECO:0007669"/>
    <property type="project" value="UniProtKB-SubCell"/>
</dbReference>
<dbReference type="PROSITE" id="PS50089">
    <property type="entry name" value="ZF_RING_2"/>
    <property type="match status" value="1"/>
</dbReference>